<feature type="binding site" evidence="2">
    <location>
        <begin position="116"/>
        <end position="117"/>
    </location>
    <ligand>
        <name>ATP</name>
        <dbReference type="ChEBI" id="CHEBI:30616"/>
    </ligand>
</feature>
<feature type="binding site" evidence="2">
    <location>
        <position position="70"/>
    </location>
    <ligand>
        <name>Mg(2+)</name>
        <dbReference type="ChEBI" id="CHEBI:18420"/>
        <label>2</label>
    </ligand>
</feature>
<name>A0ABM7MRY7_9BURK</name>
<evidence type="ECO:0000313" key="4">
    <source>
        <dbReference type="EMBL" id="BCO29128.1"/>
    </source>
</evidence>
<comment type="catalytic activity">
    <reaction evidence="2">
        <text>thiamine phosphate + ATP = thiamine diphosphate + ADP</text>
        <dbReference type="Rhea" id="RHEA:15913"/>
        <dbReference type="ChEBI" id="CHEBI:30616"/>
        <dbReference type="ChEBI" id="CHEBI:37575"/>
        <dbReference type="ChEBI" id="CHEBI:58937"/>
        <dbReference type="ChEBI" id="CHEBI:456216"/>
        <dbReference type="EC" id="2.7.4.16"/>
    </reaction>
</comment>
<dbReference type="SUPFAM" id="SSF55326">
    <property type="entry name" value="PurM N-terminal domain-like"/>
    <property type="match status" value="1"/>
</dbReference>
<dbReference type="PANTHER" id="PTHR30270">
    <property type="entry name" value="THIAMINE-MONOPHOSPHATE KINASE"/>
    <property type="match status" value="1"/>
</dbReference>
<keyword evidence="2" id="KW-0547">Nucleotide-binding</keyword>
<dbReference type="NCBIfam" id="TIGR01379">
    <property type="entry name" value="thiL"/>
    <property type="match status" value="1"/>
</dbReference>
<keyword evidence="1 2" id="KW-0784">Thiamine biosynthesis</keyword>
<feature type="binding site" evidence="2">
    <location>
        <position position="40"/>
    </location>
    <ligand>
        <name>Mg(2+)</name>
        <dbReference type="ChEBI" id="CHEBI:18420"/>
        <label>4</label>
    </ligand>
</feature>
<dbReference type="Proteomes" id="UP000824366">
    <property type="component" value="Chromosome"/>
</dbReference>
<feature type="binding site" evidence="2">
    <location>
        <position position="25"/>
    </location>
    <ligand>
        <name>Mg(2+)</name>
        <dbReference type="ChEBI" id="CHEBI:18420"/>
        <label>3</label>
    </ligand>
</feature>
<keyword evidence="2" id="KW-0479">Metal-binding</keyword>
<feature type="domain" description="PurM-like N-terminal" evidence="3">
    <location>
        <begin position="23"/>
        <end position="133"/>
    </location>
</feature>
<feature type="binding site" evidence="2">
    <location>
        <position position="42"/>
    </location>
    <ligand>
        <name>Mg(2+)</name>
        <dbReference type="ChEBI" id="CHEBI:18420"/>
        <label>1</label>
    </ligand>
</feature>
<feature type="binding site" evidence="2">
    <location>
        <position position="41"/>
    </location>
    <ligand>
        <name>Mg(2+)</name>
        <dbReference type="ChEBI" id="CHEBI:18420"/>
        <label>1</label>
    </ligand>
</feature>
<dbReference type="InterPro" id="IPR036676">
    <property type="entry name" value="PurM-like_C_sf"/>
</dbReference>
<keyword evidence="5" id="KW-1185">Reference proteome</keyword>
<feature type="binding site" evidence="2">
    <location>
        <position position="70"/>
    </location>
    <ligand>
        <name>Mg(2+)</name>
        <dbReference type="ChEBI" id="CHEBI:18420"/>
        <label>4</label>
    </ligand>
</feature>
<organism evidence="4 5">
    <name type="scientific">Rhodoferax lithotrophicus</name>
    <dbReference type="NCBI Taxonomy" id="2798804"/>
    <lineage>
        <taxon>Bacteria</taxon>
        <taxon>Pseudomonadati</taxon>
        <taxon>Pseudomonadota</taxon>
        <taxon>Betaproteobacteria</taxon>
        <taxon>Burkholderiales</taxon>
        <taxon>Comamonadaceae</taxon>
        <taxon>Rhodoferax</taxon>
    </lineage>
</organism>
<feature type="binding site" evidence="2">
    <location>
        <position position="213"/>
    </location>
    <ligand>
        <name>Mg(2+)</name>
        <dbReference type="ChEBI" id="CHEBI:18420"/>
        <label>5</label>
    </ligand>
</feature>
<comment type="caution">
    <text evidence="2">Lacks conserved residue(s) required for the propagation of feature annotation.</text>
</comment>
<reference evidence="4 5" key="1">
    <citation type="journal article" date="2021" name="Microbiol. Spectr.">
        <title>A Single Bacterium Capable of Oxidation and Reduction of Iron at Circumneutral pH.</title>
        <authorList>
            <person name="Kato S."/>
            <person name="Ohkuma M."/>
        </authorList>
    </citation>
    <scope>NUCLEOTIDE SEQUENCE [LARGE SCALE GENOMIC DNA]</scope>
    <source>
        <strain evidence="4 5">MIZ03</strain>
    </source>
</reference>
<dbReference type="InterPro" id="IPR006283">
    <property type="entry name" value="ThiL-like"/>
</dbReference>
<dbReference type="Pfam" id="PF00586">
    <property type="entry name" value="AIRS"/>
    <property type="match status" value="1"/>
</dbReference>
<keyword evidence="2 4" id="KW-0418">Kinase</keyword>
<evidence type="ECO:0000256" key="2">
    <source>
        <dbReference type="HAMAP-Rule" id="MF_02128"/>
    </source>
</evidence>
<dbReference type="Gene3D" id="3.30.1330.10">
    <property type="entry name" value="PurM-like, N-terminal domain"/>
    <property type="match status" value="1"/>
</dbReference>
<evidence type="ECO:0000256" key="1">
    <source>
        <dbReference type="ARBA" id="ARBA00022977"/>
    </source>
</evidence>
<comment type="pathway">
    <text evidence="2">Cofactor biosynthesis; thiamine diphosphate biosynthesis; thiamine diphosphate from thiamine phosphate: step 1/1.</text>
</comment>
<feature type="binding site" evidence="2">
    <location>
        <position position="145"/>
    </location>
    <ligand>
        <name>ATP</name>
        <dbReference type="ChEBI" id="CHEBI:30616"/>
    </ligand>
</feature>
<evidence type="ECO:0000313" key="5">
    <source>
        <dbReference type="Proteomes" id="UP000824366"/>
    </source>
</evidence>
<protein>
    <recommendedName>
        <fullName evidence="2">Thiamine-monophosphate kinase</fullName>
        <shortName evidence="2">TMP kinase</shortName>
        <shortName evidence="2">Thiamine-phosphate kinase</shortName>
        <ecNumber evidence="2">2.7.4.16</ecNumber>
    </recommendedName>
</protein>
<comment type="function">
    <text evidence="2">Catalyzes the ATP-dependent phosphorylation of thiamine-monophosphate (TMP) to form thiamine-pyrophosphate (TPP), the active form of vitamin B1.</text>
</comment>
<keyword evidence="2" id="KW-0460">Magnesium</keyword>
<dbReference type="HAMAP" id="MF_02128">
    <property type="entry name" value="TMP_kinase"/>
    <property type="match status" value="1"/>
</dbReference>
<dbReference type="GO" id="GO:0016301">
    <property type="term" value="F:kinase activity"/>
    <property type="evidence" value="ECO:0007669"/>
    <property type="project" value="UniProtKB-KW"/>
</dbReference>
<dbReference type="EMBL" id="AP024238">
    <property type="protein sequence ID" value="BCO29128.1"/>
    <property type="molecule type" value="Genomic_DNA"/>
</dbReference>
<keyword evidence="2" id="KW-0808">Transferase</keyword>
<dbReference type="EC" id="2.7.4.16" evidence="2"/>
<dbReference type="Gene3D" id="3.90.650.10">
    <property type="entry name" value="PurM-like C-terminal domain"/>
    <property type="match status" value="1"/>
</dbReference>
<gene>
    <name evidence="2" type="primary">thiL</name>
    <name evidence="4" type="ORF">MIZ03_4040</name>
</gene>
<feature type="binding site" evidence="2">
    <location>
        <position position="212"/>
    </location>
    <ligand>
        <name>ATP</name>
        <dbReference type="ChEBI" id="CHEBI:30616"/>
    </ligand>
</feature>
<feature type="binding site" evidence="2">
    <location>
        <position position="328"/>
    </location>
    <ligand>
        <name>substrate</name>
    </ligand>
</feature>
<feature type="binding site" evidence="2">
    <location>
        <position position="117"/>
    </location>
    <ligand>
        <name>Mg(2+)</name>
        <dbReference type="ChEBI" id="CHEBI:18420"/>
        <label>1</label>
    </ligand>
</feature>
<feature type="binding site" evidence="2">
    <location>
        <position position="272"/>
    </location>
    <ligand>
        <name>substrate</name>
    </ligand>
</feature>
<dbReference type="InterPro" id="IPR016188">
    <property type="entry name" value="PurM-like_N"/>
</dbReference>
<accession>A0ABM7MRY7</accession>
<evidence type="ECO:0000259" key="3">
    <source>
        <dbReference type="Pfam" id="PF00586"/>
    </source>
</evidence>
<dbReference type="CDD" id="cd02194">
    <property type="entry name" value="ThiL"/>
    <property type="match status" value="1"/>
</dbReference>
<keyword evidence="2" id="KW-0067">ATP-binding</keyword>
<feature type="binding site" evidence="2">
    <location>
        <position position="49"/>
    </location>
    <ligand>
        <name>substrate</name>
    </ligand>
</feature>
<proteinExistence type="inferred from homology"/>
<dbReference type="PIRSF" id="PIRSF005303">
    <property type="entry name" value="Thiam_monoph_kin"/>
    <property type="match status" value="1"/>
</dbReference>
<feature type="binding site" evidence="2">
    <location>
        <position position="25"/>
    </location>
    <ligand>
        <name>Mg(2+)</name>
        <dbReference type="ChEBI" id="CHEBI:18420"/>
        <label>4</label>
    </ligand>
</feature>
<dbReference type="RefSeq" id="WP_223905008.1">
    <property type="nucleotide sequence ID" value="NZ_AP024238.1"/>
</dbReference>
<sequence length="332" mass="35045">MGEFDLIKRYFKRPARHAALGVGDDCALLQPSVGCQLAISSDMLVQGRHFFADVDPFKLGHKALAVNLSDLAACGAKPLAFTLALSLPEVNESWLAAFSAGLLALADAHQCELIGGDTTGGPLNICITVFGEVPVVQGQSQALLRNGAKAGDDLYVSGTVGDARLALDVLLGKLMVPDAVLTTARTRLETPTPRVALGLALRGVASSAIDVSDGLLGDLAHILELSHTGATVWADETIQLIAAYAYSTRARGQFHLDFSATQWRTLALAGGDDYELLFTAPPQQRDAVAAAALRSQTPVHRIGQMDATPGLRVLDAQGHLLPDNFASFDHFA</sequence>
<feature type="binding site" evidence="2">
    <location>
        <position position="210"/>
    </location>
    <ligand>
        <name>Mg(2+)</name>
        <dbReference type="ChEBI" id="CHEBI:18420"/>
        <label>3</label>
    </ligand>
</feature>
<feature type="binding site" evidence="2">
    <location>
        <position position="42"/>
    </location>
    <ligand>
        <name>Mg(2+)</name>
        <dbReference type="ChEBI" id="CHEBI:18420"/>
        <label>2</label>
    </ligand>
</feature>
<comment type="miscellaneous">
    <text evidence="2">Reaction mechanism of ThiL seems to utilize a direct, inline transfer of the gamma-phosphate of ATP to TMP rather than a phosphorylated enzyme intermediate.</text>
</comment>
<comment type="similarity">
    <text evidence="2">Belongs to the thiamine-monophosphate kinase family.</text>
</comment>
<feature type="binding site" evidence="2">
    <location>
        <position position="70"/>
    </location>
    <ligand>
        <name>Mg(2+)</name>
        <dbReference type="ChEBI" id="CHEBI:18420"/>
        <label>3</label>
    </ligand>
</feature>
<dbReference type="SUPFAM" id="SSF56042">
    <property type="entry name" value="PurM C-terminal domain-like"/>
    <property type="match status" value="1"/>
</dbReference>
<dbReference type="InterPro" id="IPR036921">
    <property type="entry name" value="PurM-like_N_sf"/>
</dbReference>
<dbReference type="PANTHER" id="PTHR30270:SF0">
    <property type="entry name" value="THIAMINE-MONOPHOSPHATE KINASE"/>
    <property type="match status" value="1"/>
</dbReference>